<keyword evidence="3" id="KW-1185">Reference proteome</keyword>
<dbReference type="EMBL" id="BAAABX010000019">
    <property type="protein sequence ID" value="GAA0398375.1"/>
    <property type="molecule type" value="Genomic_DNA"/>
</dbReference>
<dbReference type="InterPro" id="IPR004360">
    <property type="entry name" value="Glyas_Fos-R_dOase_dom"/>
</dbReference>
<evidence type="ECO:0000259" key="1">
    <source>
        <dbReference type="PROSITE" id="PS51819"/>
    </source>
</evidence>
<dbReference type="Pfam" id="PF00903">
    <property type="entry name" value="Glyoxalase"/>
    <property type="match status" value="1"/>
</dbReference>
<evidence type="ECO:0000313" key="2">
    <source>
        <dbReference type="EMBL" id="GAA0398375.1"/>
    </source>
</evidence>
<protein>
    <submittedName>
        <fullName evidence="2">VOC family protein</fullName>
    </submittedName>
</protein>
<dbReference type="Gene3D" id="3.10.180.10">
    <property type="entry name" value="2,3-Dihydroxybiphenyl 1,2-Dioxygenase, domain 1"/>
    <property type="match status" value="1"/>
</dbReference>
<feature type="domain" description="VOC" evidence="1">
    <location>
        <begin position="5"/>
        <end position="125"/>
    </location>
</feature>
<dbReference type="PANTHER" id="PTHR21366">
    <property type="entry name" value="GLYOXALASE FAMILY PROTEIN"/>
    <property type="match status" value="1"/>
</dbReference>
<reference evidence="2 3" key="1">
    <citation type="journal article" date="2019" name="Int. J. Syst. Evol. Microbiol.">
        <title>The Global Catalogue of Microorganisms (GCM) 10K type strain sequencing project: providing services to taxonomists for standard genome sequencing and annotation.</title>
        <authorList>
            <consortium name="The Broad Institute Genomics Platform"/>
            <consortium name="The Broad Institute Genome Sequencing Center for Infectious Disease"/>
            <person name="Wu L."/>
            <person name="Ma J."/>
        </authorList>
    </citation>
    <scope>NUCLEOTIDE SEQUENCE [LARGE SCALE GENOMIC DNA]</scope>
    <source>
        <strain evidence="2 3">JCM 4788</strain>
    </source>
</reference>
<accession>A0ABN0YK80</accession>
<dbReference type="InterPro" id="IPR037523">
    <property type="entry name" value="VOC_core"/>
</dbReference>
<dbReference type="Proteomes" id="UP001500879">
    <property type="component" value="Unassembled WGS sequence"/>
</dbReference>
<gene>
    <name evidence="2" type="ORF">GCM10010357_19370</name>
</gene>
<proteinExistence type="predicted"/>
<dbReference type="InterPro" id="IPR050383">
    <property type="entry name" value="GlyoxalaseI/FosfomycinResist"/>
</dbReference>
<comment type="caution">
    <text evidence="2">The sequence shown here is derived from an EMBL/GenBank/DDBJ whole genome shotgun (WGS) entry which is preliminary data.</text>
</comment>
<organism evidence="2 3">
    <name type="scientific">Streptomyces luteireticuli</name>
    <dbReference type="NCBI Taxonomy" id="173858"/>
    <lineage>
        <taxon>Bacteria</taxon>
        <taxon>Bacillati</taxon>
        <taxon>Actinomycetota</taxon>
        <taxon>Actinomycetes</taxon>
        <taxon>Kitasatosporales</taxon>
        <taxon>Streptomycetaceae</taxon>
        <taxon>Streptomyces</taxon>
    </lineage>
</organism>
<dbReference type="InterPro" id="IPR029068">
    <property type="entry name" value="Glyas_Bleomycin-R_OHBP_Dase"/>
</dbReference>
<name>A0ABN0YK80_9ACTN</name>
<dbReference type="RefSeq" id="WP_344022082.1">
    <property type="nucleotide sequence ID" value="NZ_BAAABX010000019.1"/>
</dbReference>
<dbReference type="CDD" id="cd07253">
    <property type="entry name" value="GLOD5"/>
    <property type="match status" value="1"/>
</dbReference>
<dbReference type="SUPFAM" id="SSF54593">
    <property type="entry name" value="Glyoxalase/Bleomycin resistance protein/Dihydroxybiphenyl dioxygenase"/>
    <property type="match status" value="1"/>
</dbReference>
<dbReference type="PROSITE" id="PS51819">
    <property type="entry name" value="VOC"/>
    <property type="match status" value="1"/>
</dbReference>
<evidence type="ECO:0000313" key="3">
    <source>
        <dbReference type="Proteomes" id="UP001500879"/>
    </source>
</evidence>
<sequence>MRIDRLDHLVLTVADLDATVDFYGRVLGMTPVTFKGGRRALAFGHSKINLHEAGREFEPKAHRPTPGSADLCLVVDGPLETVVAELARHGVPLVEGPVERTGAEGPILGVYVRDPDGNLIELSTYVP</sequence>
<dbReference type="PANTHER" id="PTHR21366:SF14">
    <property type="entry name" value="GLYOXALASE DOMAIN-CONTAINING PROTEIN 5"/>
    <property type="match status" value="1"/>
</dbReference>